<proteinExistence type="predicted"/>
<name>A0A2W0EIW3_PSEJE</name>
<dbReference type="OrthoDB" id="650920at2"/>
<gene>
    <name evidence="1" type="ORF">CRX42_23970</name>
</gene>
<comment type="caution">
    <text evidence="1">The sequence shown here is derived from an EMBL/GenBank/DDBJ whole genome shotgun (WGS) entry which is preliminary data.</text>
</comment>
<dbReference type="EMBL" id="PDLL01000381">
    <property type="protein sequence ID" value="PYY68027.1"/>
    <property type="molecule type" value="Genomic_DNA"/>
</dbReference>
<dbReference type="RefSeq" id="WP_110661708.1">
    <property type="nucleotide sequence ID" value="NZ_PDLL01000381.1"/>
</dbReference>
<dbReference type="Proteomes" id="UP000247437">
    <property type="component" value="Unassembled WGS sequence"/>
</dbReference>
<evidence type="ECO:0000313" key="2">
    <source>
        <dbReference type="Proteomes" id="UP000247437"/>
    </source>
</evidence>
<sequence>MLLEQRLEFIDSLPSLPIQIQRSAFYSDSLSNEPEHDINKPTASVMPGTIDAFLPGVSKENISDINLCKLVMQNAATKKFPEDAQLFEWYLYYVDGLSKLGWVTQNRNIQEVTIRKVGLTMDQVALEVTAGLIGGNAAKVLADVAKKTVEAVQKNPGAIQLFDRNQKLGKQAKFDIAPIWVDNNMQPNMVLNCISLDARESTRGILFWKSTQQSTTIKTGAVRTYLDSKVFSGLRDDLYNKFSATGKKYIIDMPDLDEM</sequence>
<protein>
    <submittedName>
        <fullName evidence="1">Uncharacterized protein</fullName>
    </submittedName>
</protein>
<organism evidence="1 2">
    <name type="scientific">Pseudomonas jessenii</name>
    <dbReference type="NCBI Taxonomy" id="77298"/>
    <lineage>
        <taxon>Bacteria</taxon>
        <taxon>Pseudomonadati</taxon>
        <taxon>Pseudomonadota</taxon>
        <taxon>Gammaproteobacteria</taxon>
        <taxon>Pseudomonadales</taxon>
        <taxon>Pseudomonadaceae</taxon>
        <taxon>Pseudomonas</taxon>
    </lineage>
</organism>
<reference evidence="1 2" key="1">
    <citation type="journal article" date="2018" name="Appl. Microbiol. Biotechnol.">
        <title>Characterization of the caprolactam degradation pathway in Pseudomonas jessenii using mass spectrometry-based proteomics.</title>
        <authorList>
            <person name="Otzen M."/>
            <person name="Palacio C."/>
            <person name="Janssen D.B."/>
        </authorList>
    </citation>
    <scope>NUCLEOTIDE SEQUENCE [LARGE SCALE GENOMIC DNA]</scope>
    <source>
        <strain evidence="1 2">GO3</strain>
    </source>
</reference>
<dbReference type="AlphaFoldDB" id="A0A2W0EIW3"/>
<accession>A0A2W0EIW3</accession>
<evidence type="ECO:0000313" key="1">
    <source>
        <dbReference type="EMBL" id="PYY68027.1"/>
    </source>
</evidence>